<gene>
    <name evidence="8" type="ORF">FISHEDRAFT_68831</name>
</gene>
<dbReference type="PANTHER" id="PTHR12770">
    <property type="entry name" value="RUS1 FAMILY PROTEIN C16ORF58"/>
    <property type="match status" value="1"/>
</dbReference>
<comment type="similarity">
    <text evidence="2">Belongs to the RUS1 family.</text>
</comment>
<evidence type="ECO:0000259" key="7">
    <source>
        <dbReference type="Pfam" id="PF24160"/>
    </source>
</evidence>
<dbReference type="PANTHER" id="PTHR12770:SF31">
    <property type="entry name" value="RUS FAMILY MEMBER 1"/>
    <property type="match status" value="1"/>
</dbReference>
<evidence type="ECO:0000256" key="4">
    <source>
        <dbReference type="ARBA" id="ARBA00022989"/>
    </source>
</evidence>
<keyword evidence="5" id="KW-0472">Membrane</keyword>
<evidence type="ECO:0000256" key="3">
    <source>
        <dbReference type="ARBA" id="ARBA00022692"/>
    </source>
</evidence>
<dbReference type="GO" id="GO:0016020">
    <property type="term" value="C:membrane"/>
    <property type="evidence" value="ECO:0007669"/>
    <property type="project" value="UniProtKB-SubCell"/>
</dbReference>
<dbReference type="Pfam" id="PF04884">
    <property type="entry name" value="UVB_sens_prot"/>
    <property type="match status" value="1"/>
</dbReference>
<dbReference type="AlphaFoldDB" id="A0A0D7AQ83"/>
<reference evidence="8 9" key="1">
    <citation type="journal article" date="2015" name="Fungal Genet. Biol.">
        <title>Evolution of novel wood decay mechanisms in Agaricales revealed by the genome sequences of Fistulina hepatica and Cylindrobasidium torrendii.</title>
        <authorList>
            <person name="Floudas D."/>
            <person name="Held B.W."/>
            <person name="Riley R."/>
            <person name="Nagy L.G."/>
            <person name="Koehler G."/>
            <person name="Ransdell A.S."/>
            <person name="Younus H."/>
            <person name="Chow J."/>
            <person name="Chiniquy J."/>
            <person name="Lipzen A."/>
            <person name="Tritt A."/>
            <person name="Sun H."/>
            <person name="Haridas S."/>
            <person name="LaButti K."/>
            <person name="Ohm R.A."/>
            <person name="Kues U."/>
            <person name="Blanchette R.A."/>
            <person name="Grigoriev I.V."/>
            <person name="Minto R.E."/>
            <person name="Hibbett D.S."/>
        </authorList>
    </citation>
    <scope>NUCLEOTIDE SEQUENCE [LARGE SCALE GENOMIC DNA]</scope>
    <source>
        <strain evidence="8 9">ATCC 64428</strain>
    </source>
</reference>
<evidence type="ECO:0000256" key="1">
    <source>
        <dbReference type="ARBA" id="ARBA00004370"/>
    </source>
</evidence>
<dbReference type="EMBL" id="KN881616">
    <property type="protein sequence ID" value="KIY53481.1"/>
    <property type="molecule type" value="Genomic_DNA"/>
</dbReference>
<dbReference type="Pfam" id="PF24160">
    <property type="entry name" value="UVB_sens_C"/>
    <property type="match status" value="1"/>
</dbReference>
<evidence type="ECO:0008006" key="10">
    <source>
        <dbReference type="Google" id="ProtNLM"/>
    </source>
</evidence>
<dbReference type="InterPro" id="IPR055412">
    <property type="entry name" value="UVB_sens_C"/>
</dbReference>
<protein>
    <recommendedName>
        <fullName evidence="10">DUF647-domain-containing protein</fullName>
    </recommendedName>
</protein>
<name>A0A0D7AQ83_9AGAR</name>
<proteinExistence type="inferred from homology"/>
<dbReference type="Proteomes" id="UP000054144">
    <property type="component" value="Unassembled WGS sequence"/>
</dbReference>
<evidence type="ECO:0000256" key="5">
    <source>
        <dbReference type="ARBA" id="ARBA00023136"/>
    </source>
</evidence>
<evidence type="ECO:0000313" key="8">
    <source>
        <dbReference type="EMBL" id="KIY53481.1"/>
    </source>
</evidence>
<dbReference type="InterPro" id="IPR006968">
    <property type="entry name" value="RUS_fam"/>
</dbReference>
<organism evidence="8 9">
    <name type="scientific">Fistulina hepatica ATCC 64428</name>
    <dbReference type="NCBI Taxonomy" id="1128425"/>
    <lineage>
        <taxon>Eukaryota</taxon>
        <taxon>Fungi</taxon>
        <taxon>Dikarya</taxon>
        <taxon>Basidiomycota</taxon>
        <taxon>Agaricomycotina</taxon>
        <taxon>Agaricomycetes</taxon>
        <taxon>Agaricomycetidae</taxon>
        <taxon>Agaricales</taxon>
        <taxon>Fistulinaceae</taxon>
        <taxon>Fistulina</taxon>
    </lineage>
</organism>
<accession>A0A0D7AQ83</accession>
<keyword evidence="4" id="KW-1133">Transmembrane helix</keyword>
<evidence type="ECO:0000256" key="2">
    <source>
        <dbReference type="ARBA" id="ARBA00007558"/>
    </source>
</evidence>
<feature type="domain" description="Root UVB sensitive protein C-terminal" evidence="7">
    <location>
        <begin position="347"/>
        <end position="436"/>
    </location>
</feature>
<dbReference type="OrthoDB" id="364779at2759"/>
<sequence length="479" mass="52269">MSIDSDSQNVVHVFETDELHRNCSASDDSEAFSSPWKLWNPDVLVEFLSKVFLPSGYPNSVSPVFGVGDATATATHALFLTVVQDIFSRLSTVIGAYYIGSSLVSEAKTYRLLADVMNDAAIILDTFMPLLLLQPWLSEKIPGLRLVALCISGALKSLCGIAAGGSKASLTLHFATPIEGQGDVGDLNAKDASKETVTALLGMLAGSWVVHQLTNSRATYFALFSLVATHLFLNYIGIKGVILRTLNPQRASLAWALYRSRNDARILPRAPSPTQVASQEKIFRSPGILWDVEGNMAGWCSIGTSFAATFHQRPVPAEVFKLLSNEKYVLWYDDASLLDDSQVGIRLNRELPCLHICLKEGHTSVDHLRAWLHATELSFLLSDGTRSMVVGGDTELDDLQTEPNSPLGLLQRSHERVKAAFDDFVSQMQAAAWDISPVSICVMAGAPPSVVTSVKMGSQVLEHGKRDEDGVVEDHRKER</sequence>
<keyword evidence="9" id="KW-1185">Reference proteome</keyword>
<feature type="domain" description="Protein root UVB sensitive/RUS" evidence="6">
    <location>
        <begin position="65"/>
        <end position="258"/>
    </location>
</feature>
<evidence type="ECO:0000259" key="6">
    <source>
        <dbReference type="Pfam" id="PF04884"/>
    </source>
</evidence>
<evidence type="ECO:0000313" key="9">
    <source>
        <dbReference type="Proteomes" id="UP000054144"/>
    </source>
</evidence>
<comment type="subcellular location">
    <subcellularLocation>
        <location evidence="1">Membrane</location>
    </subcellularLocation>
</comment>
<keyword evidence="3" id="KW-0812">Transmembrane</keyword>
<dbReference type="InterPro" id="IPR054549">
    <property type="entry name" value="UVB_sens_RUS_dom"/>
</dbReference>